<evidence type="ECO:0000256" key="7">
    <source>
        <dbReference type="ARBA" id="ARBA00023136"/>
    </source>
</evidence>
<dbReference type="Proteomes" id="UP000405524">
    <property type="component" value="Unassembled WGS sequence"/>
</dbReference>
<feature type="transmembrane region" description="Helical" evidence="8">
    <location>
        <begin position="6"/>
        <end position="27"/>
    </location>
</feature>
<organism evidence="9 10">
    <name type="scientific">Collinsella intestinalis</name>
    <dbReference type="NCBI Taxonomy" id="147207"/>
    <lineage>
        <taxon>Bacteria</taxon>
        <taxon>Bacillati</taxon>
        <taxon>Actinomycetota</taxon>
        <taxon>Coriobacteriia</taxon>
        <taxon>Coriobacteriales</taxon>
        <taxon>Coriobacteriaceae</taxon>
        <taxon>Collinsella</taxon>
    </lineage>
</organism>
<dbReference type="GeneID" id="77465114"/>
<dbReference type="EMBL" id="CABWIC010000007">
    <property type="protein sequence ID" value="VWL90724.1"/>
    <property type="molecule type" value="Genomic_DNA"/>
</dbReference>
<feature type="transmembrane region" description="Helical" evidence="8">
    <location>
        <begin position="188"/>
        <end position="207"/>
    </location>
</feature>
<dbReference type="RefSeq" id="WP_193221141.1">
    <property type="nucleotide sequence ID" value="NZ_CABWIC010000007.1"/>
</dbReference>
<dbReference type="PANTHER" id="PTHR30003:SF0">
    <property type="entry name" value="GLYCOLATE PERMEASE GLCA-RELATED"/>
    <property type="match status" value="1"/>
</dbReference>
<feature type="transmembrane region" description="Helical" evidence="8">
    <location>
        <begin position="497"/>
        <end position="521"/>
    </location>
</feature>
<name>A0A5K1IQX9_9ACTN</name>
<comment type="function">
    <text evidence="8">Uptake of L-lactate across the membrane. Can also transport D-lactate and glycolate.</text>
</comment>
<evidence type="ECO:0000256" key="4">
    <source>
        <dbReference type="ARBA" id="ARBA00022475"/>
    </source>
</evidence>
<keyword evidence="6 8" id="KW-1133">Transmembrane helix</keyword>
<feature type="transmembrane region" description="Helical" evidence="8">
    <location>
        <begin position="426"/>
        <end position="447"/>
    </location>
</feature>
<feature type="transmembrane region" description="Helical" evidence="8">
    <location>
        <begin position="342"/>
        <end position="361"/>
    </location>
</feature>
<comment type="similarity">
    <text evidence="2 8">Belongs to the lactate permease family.</text>
</comment>
<feature type="transmembrane region" description="Helical" evidence="8">
    <location>
        <begin position="298"/>
        <end position="322"/>
    </location>
</feature>
<gene>
    <name evidence="9" type="primary">lutP</name>
    <name evidence="9" type="ORF">JKKLCJKK_00121</name>
</gene>
<evidence type="ECO:0000313" key="9">
    <source>
        <dbReference type="EMBL" id="VWL90724.1"/>
    </source>
</evidence>
<evidence type="ECO:0000256" key="2">
    <source>
        <dbReference type="ARBA" id="ARBA00010100"/>
    </source>
</evidence>
<keyword evidence="4 8" id="KW-1003">Cell membrane</keyword>
<dbReference type="AlphaFoldDB" id="A0A5K1IQX9"/>
<evidence type="ECO:0000256" key="8">
    <source>
        <dbReference type="RuleBase" id="RU365092"/>
    </source>
</evidence>
<dbReference type="PANTHER" id="PTHR30003">
    <property type="entry name" value="L-LACTATE PERMEASE"/>
    <property type="match status" value="1"/>
</dbReference>
<dbReference type="GO" id="GO:0015295">
    <property type="term" value="F:solute:proton symporter activity"/>
    <property type="evidence" value="ECO:0007669"/>
    <property type="project" value="TreeGrafter"/>
</dbReference>
<feature type="transmembrane region" description="Helical" evidence="8">
    <location>
        <begin position="64"/>
        <end position="87"/>
    </location>
</feature>
<reference evidence="9 10" key="1">
    <citation type="submission" date="2019-10" db="EMBL/GenBank/DDBJ databases">
        <authorList>
            <person name="Wolf R A."/>
        </authorList>
    </citation>
    <scope>NUCLEOTIDE SEQUENCE [LARGE SCALE GENOMIC DNA]</scope>
    <source>
        <strain evidence="9">Collinsella_intestinalis_DSM_13632</strain>
    </source>
</reference>
<dbReference type="GO" id="GO:0015129">
    <property type="term" value="F:lactate transmembrane transporter activity"/>
    <property type="evidence" value="ECO:0007669"/>
    <property type="project" value="UniProtKB-UniRule"/>
</dbReference>
<dbReference type="GO" id="GO:0005886">
    <property type="term" value="C:plasma membrane"/>
    <property type="evidence" value="ECO:0007669"/>
    <property type="project" value="UniProtKB-SubCell"/>
</dbReference>
<evidence type="ECO:0000256" key="6">
    <source>
        <dbReference type="ARBA" id="ARBA00022989"/>
    </source>
</evidence>
<proteinExistence type="inferred from homology"/>
<dbReference type="InterPro" id="IPR003804">
    <property type="entry name" value="Lactate_perm"/>
</dbReference>
<protein>
    <recommendedName>
        <fullName evidence="8">L-lactate permease</fullName>
    </recommendedName>
</protein>
<feature type="transmembrane region" description="Helical" evidence="8">
    <location>
        <begin position="252"/>
        <end position="269"/>
    </location>
</feature>
<comment type="subcellular location">
    <subcellularLocation>
        <location evidence="1 8">Cell membrane</location>
        <topology evidence="1 8">Multi-pass membrane protein</topology>
    </subcellularLocation>
</comment>
<keyword evidence="5 8" id="KW-0812">Transmembrane</keyword>
<accession>A0A5K1IQX9</accession>
<evidence type="ECO:0000256" key="5">
    <source>
        <dbReference type="ARBA" id="ARBA00022692"/>
    </source>
</evidence>
<feature type="transmembrane region" description="Helical" evidence="8">
    <location>
        <begin position="34"/>
        <end position="52"/>
    </location>
</feature>
<sequence length="522" mass="53709">MSIAALAVPFVLALLPIIWLVVALIALHLPAWKAAIGSFVIACGLALTWWGMPAIEVATASIEGFVMALWPIVLVIIAAVFTYNLCVRTGAMDVIGSMITSLSRDRRVLALLVAWCFGGFMEGMSGFGTAVAIPAGMLAALGFPPLQAVLVCLVANGVPTCFGSVGVPTVSLAGLTGLDPIQLAFTEMLQIAPFFVIVPFIIVMIAAEPANDASAKLGLAARLRGAGMIALASGVAYALPSLVVAAFVGPELTVVVGSLCSLLVTAMLARRQKTVAPEFEMHVDAAERVTPRRALRAWSCFILIFVLLLLTSKLVPAVNAWLAQFSGSVTIFSGADPSTVTFMWVNTPGVWIFIAAFVGGLIQGATPRVMGEVLVATVKQMMPTVITMLAVLGCAKVMGYAGMIGAVSSFCIAVTGSLFPLMAPVIGAVGAFVTGSGTSSGLLFGSVQLQAAEALGMDPYWIVALNSLGVGAGKMISPQSLAIGMAAVQVTGAEGKLLSRVLPIAVVFVVLMAALGLGGAVL</sequence>
<dbReference type="Pfam" id="PF02652">
    <property type="entry name" value="Lactate_perm"/>
    <property type="match status" value="1"/>
</dbReference>
<evidence type="ECO:0000313" key="10">
    <source>
        <dbReference type="Proteomes" id="UP000405524"/>
    </source>
</evidence>
<keyword evidence="3 8" id="KW-0813">Transport</keyword>
<feature type="transmembrane region" description="Helical" evidence="8">
    <location>
        <begin position="459"/>
        <end position="476"/>
    </location>
</feature>
<evidence type="ECO:0000256" key="1">
    <source>
        <dbReference type="ARBA" id="ARBA00004651"/>
    </source>
</evidence>
<evidence type="ECO:0000256" key="3">
    <source>
        <dbReference type="ARBA" id="ARBA00022448"/>
    </source>
</evidence>
<feature type="transmembrane region" description="Helical" evidence="8">
    <location>
        <begin position="108"/>
        <end position="133"/>
    </location>
</feature>
<keyword evidence="7 8" id="KW-0472">Membrane</keyword>